<dbReference type="AlphaFoldDB" id="A0A0E9VXT0"/>
<reference evidence="2" key="2">
    <citation type="journal article" date="2015" name="Fish Shellfish Immunol.">
        <title>Early steps in the European eel (Anguilla anguilla)-Vibrio vulnificus interaction in the gills: Role of the RtxA13 toxin.</title>
        <authorList>
            <person name="Callol A."/>
            <person name="Pajuelo D."/>
            <person name="Ebbesson L."/>
            <person name="Teles M."/>
            <person name="MacKenzie S."/>
            <person name="Amaro C."/>
        </authorList>
    </citation>
    <scope>NUCLEOTIDE SEQUENCE</scope>
</reference>
<feature type="transmembrane region" description="Helical" evidence="1">
    <location>
        <begin position="32"/>
        <end position="51"/>
    </location>
</feature>
<keyword evidence="1" id="KW-1133">Transmembrane helix</keyword>
<reference evidence="2" key="1">
    <citation type="submission" date="2014-11" db="EMBL/GenBank/DDBJ databases">
        <authorList>
            <person name="Amaro Gonzalez C."/>
        </authorList>
    </citation>
    <scope>NUCLEOTIDE SEQUENCE</scope>
</reference>
<dbReference type="EMBL" id="GBXM01025695">
    <property type="protein sequence ID" value="JAH82882.1"/>
    <property type="molecule type" value="Transcribed_RNA"/>
</dbReference>
<proteinExistence type="predicted"/>
<organism evidence="2">
    <name type="scientific">Anguilla anguilla</name>
    <name type="common">European freshwater eel</name>
    <name type="synonym">Muraena anguilla</name>
    <dbReference type="NCBI Taxonomy" id="7936"/>
    <lineage>
        <taxon>Eukaryota</taxon>
        <taxon>Metazoa</taxon>
        <taxon>Chordata</taxon>
        <taxon>Craniata</taxon>
        <taxon>Vertebrata</taxon>
        <taxon>Euteleostomi</taxon>
        <taxon>Actinopterygii</taxon>
        <taxon>Neopterygii</taxon>
        <taxon>Teleostei</taxon>
        <taxon>Anguilliformes</taxon>
        <taxon>Anguillidae</taxon>
        <taxon>Anguilla</taxon>
    </lineage>
</organism>
<accession>A0A0E9VXT0</accession>
<name>A0A0E9VXT0_ANGAN</name>
<evidence type="ECO:0000256" key="1">
    <source>
        <dbReference type="SAM" id="Phobius"/>
    </source>
</evidence>
<sequence length="52" mass="5672">MAIKVHNVVVYFFLTQGTSTALPSGHSVTTAYLTWIPVVTTIETFCASLIIK</sequence>
<protein>
    <submittedName>
        <fullName evidence="2">Uncharacterized protein</fullName>
    </submittedName>
</protein>
<keyword evidence="1" id="KW-0472">Membrane</keyword>
<evidence type="ECO:0000313" key="2">
    <source>
        <dbReference type="EMBL" id="JAH82882.1"/>
    </source>
</evidence>
<keyword evidence="1" id="KW-0812">Transmembrane</keyword>